<evidence type="ECO:0000313" key="4">
    <source>
        <dbReference type="Proteomes" id="UP000077856"/>
    </source>
</evidence>
<feature type="domain" description="Myb-like" evidence="2">
    <location>
        <begin position="1"/>
        <end position="57"/>
    </location>
</feature>
<dbReference type="InterPro" id="IPR014243">
    <property type="entry name" value="RsfA-like"/>
</dbReference>
<dbReference type="EMBL" id="CP015507">
    <property type="protein sequence ID" value="AND43161.1"/>
    <property type="molecule type" value="Genomic_DNA"/>
</dbReference>
<dbReference type="InterPro" id="IPR009057">
    <property type="entry name" value="Homeodomain-like_sf"/>
</dbReference>
<organism evidence="3 4">
    <name type="scientific">Cytobacillus oceanisediminis 2691</name>
    <dbReference type="NCBI Taxonomy" id="1196031"/>
    <lineage>
        <taxon>Bacteria</taxon>
        <taxon>Bacillati</taxon>
        <taxon>Bacillota</taxon>
        <taxon>Bacilli</taxon>
        <taxon>Bacillales</taxon>
        <taxon>Bacillaceae</taxon>
        <taxon>Cytobacillus</taxon>
    </lineage>
</organism>
<evidence type="ECO:0000313" key="3">
    <source>
        <dbReference type="EMBL" id="AND43161.1"/>
    </source>
</evidence>
<protein>
    <recommendedName>
        <fullName evidence="2">Myb-like domain-containing protein</fullName>
    </recommendedName>
</protein>
<evidence type="ECO:0000259" key="2">
    <source>
        <dbReference type="PROSITE" id="PS50090"/>
    </source>
</evidence>
<evidence type="ECO:0000256" key="1">
    <source>
        <dbReference type="SAM" id="Coils"/>
    </source>
</evidence>
<sequence>MTKTRQDAWTGEEDELLANVVLSNIRTGGTQLKAFEEVGKQLSRTASACGFRWNACVRRQYKEEIIKAKTQRKELTPTQPDNTTKKIGQIFSRRPSPSGDIIELQVLINNIELLYKKAFEGEEQHNQVDTLKKQVLFLKEENQKLSAEKDKLEKEYNKLKEIIESSTRLLTSGARLK</sequence>
<dbReference type="InterPro" id="IPR001005">
    <property type="entry name" value="SANT/Myb"/>
</dbReference>
<dbReference type="RefSeq" id="WP_019379587.1">
    <property type="nucleotide sequence ID" value="NZ_CP015507.1"/>
</dbReference>
<keyword evidence="1" id="KW-0175">Coiled coil</keyword>
<dbReference type="NCBIfam" id="TIGR02894">
    <property type="entry name" value="DNA_bind_RsfA"/>
    <property type="match status" value="1"/>
</dbReference>
<name>A0A161J6Q2_9BACI</name>
<dbReference type="KEGG" id="bon:A361_28790"/>
<proteinExistence type="predicted"/>
<dbReference type="PANTHER" id="PTHR41302:SF2">
    <property type="entry name" value="PRESPORE SPECIFIC TRANSCRIPTIONAL ACTIVATOR RSFA"/>
    <property type="match status" value="1"/>
</dbReference>
<dbReference type="PANTHER" id="PTHR41302">
    <property type="entry name" value="PRESPORE-SPECIFIC TRANSCRIPTIONAL REGULATOR RSFA-RELATED"/>
    <property type="match status" value="1"/>
</dbReference>
<dbReference type="PROSITE" id="PS50090">
    <property type="entry name" value="MYB_LIKE"/>
    <property type="match status" value="1"/>
</dbReference>
<reference evidence="3 4" key="1">
    <citation type="submission" date="2016-04" db="EMBL/GenBank/DDBJ databases">
        <title>Complete genome sequence of Bacillus oceanisediminis strain 2691.</title>
        <authorList>
            <person name="Jeong H."/>
            <person name="Kim H.J."/>
            <person name="Lee D.-W."/>
        </authorList>
    </citation>
    <scope>NUCLEOTIDE SEQUENCE [LARGE SCALE GENOMIC DNA]</scope>
    <source>
        <strain evidence="3 4">2691</strain>
        <plasmid evidence="4">pbo1</plasmid>
    </source>
</reference>
<dbReference type="AlphaFoldDB" id="A0A161J6Q2"/>
<dbReference type="eggNOG" id="ENOG5030DP9">
    <property type="taxonomic scope" value="Bacteria"/>
</dbReference>
<gene>
    <name evidence="3" type="ORF">A361_28790</name>
</gene>
<feature type="coiled-coil region" evidence="1">
    <location>
        <begin position="128"/>
        <end position="169"/>
    </location>
</feature>
<dbReference type="Proteomes" id="UP000077856">
    <property type="component" value="Plasmid pBO1"/>
</dbReference>
<geneLocation type="plasmid" evidence="4">
    <name>pbo1</name>
</geneLocation>
<dbReference type="Pfam" id="PF13921">
    <property type="entry name" value="Myb_DNA-bind_6"/>
    <property type="match status" value="1"/>
</dbReference>
<dbReference type="SUPFAM" id="SSF46689">
    <property type="entry name" value="Homeodomain-like"/>
    <property type="match status" value="1"/>
</dbReference>
<accession>A0A161J6Q2</accession>
<keyword evidence="3" id="KW-0614">Plasmid</keyword>